<dbReference type="AlphaFoldDB" id="Q9A6R6"/>
<evidence type="ECO:0008006" key="4">
    <source>
        <dbReference type="Google" id="ProtNLM"/>
    </source>
</evidence>
<organism evidence="2 3">
    <name type="scientific">Caulobacter vibrioides (strain ATCC 19089 / CIP 103742 / CB 15)</name>
    <name type="common">Caulobacter crescentus</name>
    <dbReference type="NCBI Taxonomy" id="190650"/>
    <lineage>
        <taxon>Bacteria</taxon>
        <taxon>Pseudomonadati</taxon>
        <taxon>Pseudomonadota</taxon>
        <taxon>Alphaproteobacteria</taxon>
        <taxon>Caulobacterales</taxon>
        <taxon>Caulobacteraceae</taxon>
        <taxon>Caulobacter</taxon>
    </lineage>
</organism>
<dbReference type="PROSITE" id="PS51257">
    <property type="entry name" value="PROKAR_LIPOPROTEIN"/>
    <property type="match status" value="1"/>
</dbReference>
<gene>
    <name evidence="2" type="ordered locus">CC_2017</name>
</gene>
<feature type="chain" id="PRO_5004323422" description="Copper-binding protein" evidence="1">
    <location>
        <begin position="25"/>
        <end position="130"/>
    </location>
</feature>
<proteinExistence type="predicted"/>
<evidence type="ECO:0000313" key="2">
    <source>
        <dbReference type="EMBL" id="AAK23992.1"/>
    </source>
</evidence>
<dbReference type="PATRIC" id="fig|190650.5.peg.2036"/>
<dbReference type="PIR" id="D87499">
    <property type="entry name" value="D87499"/>
</dbReference>
<protein>
    <recommendedName>
        <fullName evidence="4">Copper-binding protein</fullName>
    </recommendedName>
</protein>
<dbReference type="STRING" id="190650.CC_2017"/>
<dbReference type="BioCyc" id="CAULO:CC2017-MONOMER"/>
<dbReference type="Proteomes" id="UP000001816">
    <property type="component" value="Chromosome"/>
</dbReference>
<accession>Q9A6R6</accession>
<dbReference type="HOGENOM" id="CLU_1934261_0_0_5"/>
<dbReference type="Pfam" id="PF11604">
    <property type="entry name" value="CusF_Ec"/>
    <property type="match status" value="1"/>
</dbReference>
<reference evidence="2 3" key="1">
    <citation type="journal article" date="2001" name="Proc. Natl. Acad. Sci. U.S.A.">
        <title>Complete genome sequence of Caulobacter crescentus.</title>
        <authorList>
            <person name="Nierman W.C."/>
            <person name="Feldblyum T.V."/>
            <person name="Laub M.T."/>
            <person name="Paulsen I.T."/>
            <person name="Nelson K.E."/>
            <person name="Eisen J.A."/>
            <person name="Heidelberg J.F."/>
            <person name="Alley M.R."/>
            <person name="Ohta N."/>
            <person name="Maddock J.R."/>
            <person name="Potocka I."/>
            <person name="Nelson W.C."/>
            <person name="Newton A."/>
            <person name="Stephens C."/>
            <person name="Phadke N.D."/>
            <person name="Ely B."/>
            <person name="DeBoy R.T."/>
            <person name="Dodson R.J."/>
            <person name="Durkin A.S."/>
            <person name="Gwinn M.L."/>
            <person name="Haft D.H."/>
            <person name="Kolonay J.F."/>
            <person name="Smit J."/>
            <person name="Craven M.B."/>
            <person name="Khouri H."/>
            <person name="Shetty J."/>
            <person name="Berry K."/>
            <person name="Utterback T."/>
            <person name="Tran K."/>
            <person name="Wolf A."/>
            <person name="Vamathevan J."/>
            <person name="Ermolaeva M."/>
            <person name="White O."/>
            <person name="Salzberg S.L."/>
            <person name="Venter J.C."/>
            <person name="Shapiro L."/>
            <person name="Fraser C.M."/>
        </authorList>
    </citation>
    <scope>NUCLEOTIDE SEQUENCE [LARGE SCALE GENOMIC DNA]</scope>
    <source>
        <strain evidence="3">ATCC 19089 / CB15</strain>
    </source>
</reference>
<dbReference type="EnsemblBacteria" id="AAK23992">
    <property type="protein sequence ID" value="AAK23992"/>
    <property type="gene ID" value="CC_2017"/>
</dbReference>
<dbReference type="InterPro" id="IPR021647">
    <property type="entry name" value="CusF_Ec"/>
</dbReference>
<sequence length="130" mass="13874">MFKRKGKRMKFRAFMFSLTLLGLAACGNDSPNTRSENSVAEAVSSTVGLPNYDSQGVVASLEGQILTLDHDGASAAGLKPGRDRFRVYADVLAEAPIAPGSRVAFAFKKTPQGLEIAELRAQPSTRTGGW</sequence>
<dbReference type="SMR" id="Q9A6R6"/>
<dbReference type="EMBL" id="AE005673">
    <property type="protein sequence ID" value="AAK23992.1"/>
    <property type="molecule type" value="Genomic_DNA"/>
</dbReference>
<evidence type="ECO:0000256" key="1">
    <source>
        <dbReference type="SAM" id="SignalP"/>
    </source>
</evidence>
<dbReference type="KEGG" id="ccr:CC_2017"/>
<evidence type="ECO:0000313" key="3">
    <source>
        <dbReference type="Proteomes" id="UP000001816"/>
    </source>
</evidence>
<feature type="signal peptide" evidence="1">
    <location>
        <begin position="1"/>
        <end position="24"/>
    </location>
</feature>
<keyword evidence="1" id="KW-0732">Signal</keyword>
<keyword evidence="3" id="KW-1185">Reference proteome</keyword>
<name>Q9A6R6_CAUVC</name>